<dbReference type="AlphaFoldDB" id="A0A8H2XWN3"/>
<reference evidence="1" key="1">
    <citation type="submission" date="2021-01" db="EMBL/GenBank/DDBJ databases">
        <authorList>
            <person name="Kaushik A."/>
        </authorList>
    </citation>
    <scope>NUCLEOTIDE SEQUENCE</scope>
    <source>
        <strain evidence="1">AG3-T5</strain>
    </source>
</reference>
<name>A0A8H2XWN3_9AGAM</name>
<protein>
    <submittedName>
        <fullName evidence="1">Uncharacterized protein</fullName>
    </submittedName>
</protein>
<proteinExistence type="predicted"/>
<sequence>MPRPSKRKLASRDNLLKARAKMSQLRSLHMSSEGDDVPQIVKSLKAQHDVHLDGPVTENNGQVGDVLQKGSSAAASAPGSDFGQHLKEIVSGTKLPNENRAIPENKAHVKEEGLNFNQSVHGRMAHKGLLVVDHCLKDSQRGMKMVMDPIPEKNTRQIVVTSEKGAATRPVEQKAKSYLRIYKENYRASKKMKLLSQFSISDGGPWRAEGVSLEERYVATVGG</sequence>
<comment type="caution">
    <text evidence="1">The sequence shown here is derived from an EMBL/GenBank/DDBJ whole genome shotgun (WGS) entry which is preliminary data.</text>
</comment>
<accession>A0A8H2XWN3</accession>
<organism evidence="1 2">
    <name type="scientific">Rhizoctonia solani</name>
    <dbReference type="NCBI Taxonomy" id="456999"/>
    <lineage>
        <taxon>Eukaryota</taxon>
        <taxon>Fungi</taxon>
        <taxon>Dikarya</taxon>
        <taxon>Basidiomycota</taxon>
        <taxon>Agaricomycotina</taxon>
        <taxon>Agaricomycetes</taxon>
        <taxon>Cantharellales</taxon>
        <taxon>Ceratobasidiaceae</taxon>
        <taxon>Rhizoctonia</taxon>
    </lineage>
</organism>
<gene>
    <name evidence="1" type="ORF">RDB_LOCUS70602</name>
</gene>
<evidence type="ECO:0000313" key="2">
    <source>
        <dbReference type="Proteomes" id="UP000663841"/>
    </source>
</evidence>
<dbReference type="EMBL" id="CAJMWW010000085">
    <property type="protein sequence ID" value="CAE6432545.1"/>
    <property type="molecule type" value="Genomic_DNA"/>
</dbReference>
<evidence type="ECO:0000313" key="1">
    <source>
        <dbReference type="EMBL" id="CAE6432545.1"/>
    </source>
</evidence>
<dbReference type="Proteomes" id="UP000663841">
    <property type="component" value="Unassembled WGS sequence"/>
</dbReference>